<dbReference type="EMBL" id="LMWN01000157">
    <property type="protein sequence ID" value="KUM92666.1"/>
    <property type="molecule type" value="Genomic_DNA"/>
</dbReference>
<evidence type="ECO:0000313" key="2">
    <source>
        <dbReference type="Proteomes" id="UP000053127"/>
    </source>
</evidence>
<gene>
    <name evidence="1" type="ORF">AQI95_44060</name>
</gene>
<evidence type="ECO:0000313" key="1">
    <source>
        <dbReference type="EMBL" id="KUM92666.1"/>
    </source>
</evidence>
<comment type="caution">
    <text evidence="1">The sequence shown here is derived from an EMBL/GenBank/DDBJ whole genome shotgun (WGS) entry which is preliminary data.</text>
</comment>
<dbReference type="Proteomes" id="UP000053127">
    <property type="component" value="Unassembled WGS sequence"/>
</dbReference>
<organism evidence="1 2">
    <name type="scientific">Streptomyces yokosukanensis</name>
    <dbReference type="NCBI Taxonomy" id="67386"/>
    <lineage>
        <taxon>Bacteria</taxon>
        <taxon>Bacillati</taxon>
        <taxon>Actinomycetota</taxon>
        <taxon>Actinomycetes</taxon>
        <taxon>Kitasatosporales</taxon>
        <taxon>Streptomycetaceae</taxon>
        <taxon>Streptomyces</taxon>
    </lineage>
</organism>
<keyword evidence="2" id="KW-1185">Reference proteome</keyword>
<dbReference type="AlphaFoldDB" id="A0A101NGA3"/>
<name>A0A101NGA3_9ACTN</name>
<accession>A0A101NGA3</accession>
<protein>
    <submittedName>
        <fullName evidence="1">Uncharacterized protein</fullName>
    </submittedName>
</protein>
<reference evidence="1 2" key="1">
    <citation type="submission" date="2015-10" db="EMBL/GenBank/DDBJ databases">
        <title>Draft genome sequence of Streptomyces yokosukanensis DSM 40224, type strain for the species Streptomyces yokosukanensis.</title>
        <authorList>
            <person name="Ruckert C."/>
            <person name="Winkler A."/>
            <person name="Kalinowski J."/>
            <person name="Kampfer P."/>
            <person name="Glaeser S."/>
        </authorList>
    </citation>
    <scope>NUCLEOTIDE SEQUENCE [LARGE SCALE GENOMIC DNA]</scope>
    <source>
        <strain evidence="1 2">DSM 40224</strain>
    </source>
</reference>
<sequence>MPSSDRILDPTTAAAVLMAADQVSPVHTLCPKSSDAQALTWLAKVSEVFTSIVPEDPLSQVPETQRSTEMSGYGFVPGSTPSPWMPPFDVLYHMRTVRGPSDFSSSRMKLCGVAGRAV</sequence>
<proteinExistence type="predicted"/>